<proteinExistence type="predicted"/>
<dbReference type="Proteomes" id="UP000070319">
    <property type="component" value="Unassembled WGS sequence"/>
</dbReference>
<dbReference type="EMBL" id="LTDF01000075">
    <property type="protein sequence ID" value="KXT51295.1"/>
    <property type="molecule type" value="Genomic_DNA"/>
</dbReference>
<dbReference type="AlphaFoldDB" id="A0A139LIQ6"/>
<reference evidence="1 2" key="1">
    <citation type="submission" date="2016-02" db="EMBL/GenBank/DDBJ databases">
        <authorList>
            <person name="Wen L."/>
            <person name="He K."/>
            <person name="Yang H."/>
        </authorList>
    </citation>
    <scope>NUCLEOTIDE SEQUENCE [LARGE SCALE GENOMIC DNA]</scope>
    <source>
        <strain evidence="1 2">KLE1704</strain>
    </source>
</reference>
<accession>A0A139LIQ6</accession>
<organism evidence="1">
    <name type="scientific">Bacteroides intestinalis</name>
    <dbReference type="NCBI Taxonomy" id="329854"/>
    <lineage>
        <taxon>Bacteria</taxon>
        <taxon>Pseudomonadati</taxon>
        <taxon>Bacteroidota</taxon>
        <taxon>Bacteroidia</taxon>
        <taxon>Bacteroidales</taxon>
        <taxon>Bacteroidaceae</taxon>
        <taxon>Bacteroides</taxon>
    </lineage>
</organism>
<dbReference type="PATRIC" id="fig|329854.7.peg.2122"/>
<comment type="caution">
    <text evidence="1">The sequence shown here is derived from an EMBL/GenBank/DDBJ whole genome shotgun (WGS) entry which is preliminary data.</text>
</comment>
<sequence length="39" mass="4642">MCEYFIFSVAEHNHESLLKKACLLSDDNDDVWNRKPFIL</sequence>
<evidence type="ECO:0000313" key="2">
    <source>
        <dbReference type="Proteomes" id="UP000070319"/>
    </source>
</evidence>
<gene>
    <name evidence="1" type="ORF">HMPREF2531_02083</name>
</gene>
<evidence type="ECO:0000313" key="1">
    <source>
        <dbReference type="EMBL" id="KXT51295.1"/>
    </source>
</evidence>
<protein>
    <submittedName>
        <fullName evidence="1">Uncharacterized protein</fullName>
    </submittedName>
</protein>
<name>A0A139LIQ6_9BACE</name>